<keyword evidence="3" id="KW-1185">Reference proteome</keyword>
<dbReference type="PANTHER" id="PTHR36078:SF2">
    <property type="entry name" value="OS09G0473966 PROTEIN"/>
    <property type="match status" value="1"/>
</dbReference>
<dbReference type="Proteomes" id="UP000029121">
    <property type="component" value="Unassembled WGS sequence"/>
</dbReference>
<dbReference type="PANTHER" id="PTHR36078">
    <property type="entry name" value="BNACNNG21220D PROTEIN"/>
    <property type="match status" value="1"/>
</dbReference>
<dbReference type="EMBL" id="KB870812">
    <property type="protein sequence ID" value="EOA13957.1"/>
    <property type="molecule type" value="Genomic_DNA"/>
</dbReference>
<feature type="region of interest" description="Disordered" evidence="1">
    <location>
        <begin position="162"/>
        <end position="224"/>
    </location>
</feature>
<dbReference type="KEGG" id="crb:17875051"/>
<evidence type="ECO:0000313" key="2">
    <source>
        <dbReference type="EMBL" id="EOA13957.1"/>
    </source>
</evidence>
<feature type="region of interest" description="Disordered" evidence="1">
    <location>
        <begin position="1"/>
        <end position="74"/>
    </location>
</feature>
<reference evidence="3" key="1">
    <citation type="journal article" date="2013" name="Nat. Genet.">
        <title>The Capsella rubella genome and the genomic consequences of rapid mating system evolution.</title>
        <authorList>
            <person name="Slotte T."/>
            <person name="Hazzouri K.M."/>
            <person name="Agren J.A."/>
            <person name="Koenig D."/>
            <person name="Maumus F."/>
            <person name="Guo Y.L."/>
            <person name="Steige K."/>
            <person name="Platts A.E."/>
            <person name="Escobar J.S."/>
            <person name="Newman L.K."/>
            <person name="Wang W."/>
            <person name="Mandakova T."/>
            <person name="Vello E."/>
            <person name="Smith L.M."/>
            <person name="Henz S.R."/>
            <person name="Steffen J."/>
            <person name="Takuno S."/>
            <person name="Brandvain Y."/>
            <person name="Coop G."/>
            <person name="Andolfatto P."/>
            <person name="Hu T.T."/>
            <person name="Blanchette M."/>
            <person name="Clark R.M."/>
            <person name="Quesneville H."/>
            <person name="Nordborg M."/>
            <person name="Gaut B.S."/>
            <person name="Lysak M.A."/>
            <person name="Jenkins J."/>
            <person name="Grimwood J."/>
            <person name="Chapman J."/>
            <person name="Prochnik S."/>
            <person name="Shu S."/>
            <person name="Rokhsar D."/>
            <person name="Schmutz J."/>
            <person name="Weigel D."/>
            <person name="Wright S.I."/>
        </authorList>
    </citation>
    <scope>NUCLEOTIDE SEQUENCE [LARGE SCALE GENOMIC DNA]</scope>
    <source>
        <strain evidence="3">cv. Monte Gargano</strain>
    </source>
</reference>
<evidence type="ECO:0000313" key="3">
    <source>
        <dbReference type="Proteomes" id="UP000029121"/>
    </source>
</evidence>
<dbReference type="AlphaFoldDB" id="R0EXJ2"/>
<protein>
    <submittedName>
        <fullName evidence="2">Uncharacterized protein</fullName>
    </submittedName>
</protein>
<sequence length="224" mass="25369">KKRSKIPTKKKKNLSKTRVKRMTSESATSPAIPPPPEHQPLPQNSVYPETVPAAPPSPPPPQITMEDIVNSNGILTDQLNEEDPSFYKYLESEEYAEKYRRYEDNFKQYIVDKYFSGDDMYEERTTIDGETIYSSKWPSLYSFSDSDDSFVDPVQCIIEDEEKVEGEGDEEEEEVEEVEAAAEEEVEEVEDVMEVEESVDSASAVMPNGEISNGGTVLEKKDNC</sequence>
<organism evidence="2 3">
    <name type="scientific">Capsella rubella</name>
    <dbReference type="NCBI Taxonomy" id="81985"/>
    <lineage>
        <taxon>Eukaryota</taxon>
        <taxon>Viridiplantae</taxon>
        <taxon>Streptophyta</taxon>
        <taxon>Embryophyta</taxon>
        <taxon>Tracheophyta</taxon>
        <taxon>Spermatophyta</taxon>
        <taxon>Magnoliopsida</taxon>
        <taxon>eudicotyledons</taxon>
        <taxon>Gunneridae</taxon>
        <taxon>Pentapetalae</taxon>
        <taxon>rosids</taxon>
        <taxon>malvids</taxon>
        <taxon>Brassicales</taxon>
        <taxon>Brassicaceae</taxon>
        <taxon>Camelineae</taxon>
        <taxon>Capsella</taxon>
    </lineage>
</organism>
<accession>R0EXJ2</accession>
<name>R0EXJ2_9BRAS</name>
<feature type="non-terminal residue" evidence="2">
    <location>
        <position position="1"/>
    </location>
</feature>
<feature type="compositionally biased region" description="Pro residues" evidence="1">
    <location>
        <begin position="53"/>
        <end position="62"/>
    </location>
</feature>
<gene>
    <name evidence="2" type="ORF">CARUB_v10027079mg</name>
</gene>
<evidence type="ECO:0000256" key="1">
    <source>
        <dbReference type="SAM" id="MobiDB-lite"/>
    </source>
</evidence>
<proteinExistence type="predicted"/>
<feature type="compositionally biased region" description="Basic residues" evidence="1">
    <location>
        <begin position="1"/>
        <end position="21"/>
    </location>
</feature>
<feature type="compositionally biased region" description="Acidic residues" evidence="1">
    <location>
        <begin position="162"/>
        <end position="199"/>
    </location>
</feature>
<dbReference type="eggNOG" id="ENOG502R2MC">
    <property type="taxonomic scope" value="Eukaryota"/>
</dbReference>
<dbReference type="OrthoDB" id="1669448at2759"/>